<dbReference type="Proteomes" id="UP000006180">
    <property type="component" value="Chromosome"/>
</dbReference>
<dbReference type="HOGENOM" id="CLU_3296565_0_0_5"/>
<organism evidence="1 2">
    <name type="scientific">Sinorhizobium fredii (strain USDA 257)</name>
    <dbReference type="NCBI Taxonomy" id="1185652"/>
    <lineage>
        <taxon>Bacteria</taxon>
        <taxon>Pseudomonadati</taxon>
        <taxon>Pseudomonadota</taxon>
        <taxon>Alphaproteobacteria</taxon>
        <taxon>Hyphomicrobiales</taxon>
        <taxon>Rhizobiaceae</taxon>
        <taxon>Sinorhizobium/Ensifer group</taxon>
        <taxon>Sinorhizobium</taxon>
    </lineage>
</organism>
<dbReference type="STRING" id="1185652.USDA257_c18760"/>
<dbReference type="AlphaFoldDB" id="I3X3K7"/>
<dbReference type="EMBL" id="CP003563">
    <property type="protein sequence ID" value="AFL50463.1"/>
    <property type="molecule type" value="Genomic_DNA"/>
</dbReference>
<proteinExistence type="predicted"/>
<name>I3X3K7_SINF2</name>
<evidence type="ECO:0000313" key="1">
    <source>
        <dbReference type="EMBL" id="AFL50463.1"/>
    </source>
</evidence>
<protein>
    <submittedName>
        <fullName evidence="1">Uncharacterized protein</fullName>
    </submittedName>
</protein>
<sequence length="40" mass="4616">MIDNKAIGWRASTRRQKLSLRGTNSVHRIAISALQMFEKM</sequence>
<dbReference type="KEGG" id="sfd:USDA257_c18760"/>
<evidence type="ECO:0000313" key="2">
    <source>
        <dbReference type="Proteomes" id="UP000006180"/>
    </source>
</evidence>
<reference evidence="1 2" key="1">
    <citation type="journal article" date="2012" name="J. Bacteriol.">
        <title>Complete genome sequence of the broad-host-range strain Sinorhizobium fredii USDA257.</title>
        <authorList>
            <person name="Schuldes J."/>
            <person name="Rodriguez Orbegoso M."/>
            <person name="Schmeisser C."/>
            <person name="Krishnan H.B."/>
            <person name="Daniel R."/>
            <person name="Streit W.R."/>
        </authorList>
    </citation>
    <scope>NUCLEOTIDE SEQUENCE [LARGE SCALE GENOMIC DNA]</scope>
    <source>
        <strain evidence="1 2">USDA 257</strain>
    </source>
</reference>
<accession>I3X3K7</accession>
<gene>
    <name evidence="1" type="ORF">USDA257_c18760</name>
</gene>